<protein>
    <submittedName>
        <fullName evidence="9">Peptide ABC transporter permease</fullName>
    </submittedName>
</protein>
<evidence type="ECO:0000256" key="7">
    <source>
        <dbReference type="SAM" id="Phobius"/>
    </source>
</evidence>
<feature type="domain" description="ABC3 transporter permease C-terminal" evidence="8">
    <location>
        <begin position="277"/>
        <end position="396"/>
    </location>
</feature>
<evidence type="ECO:0000259" key="8">
    <source>
        <dbReference type="Pfam" id="PF02687"/>
    </source>
</evidence>
<keyword evidence="5 7" id="KW-0472">Membrane</keyword>
<feature type="transmembrane region" description="Helical" evidence="7">
    <location>
        <begin position="790"/>
        <end position="817"/>
    </location>
</feature>
<dbReference type="AlphaFoldDB" id="A0A0A7ICF6"/>
<evidence type="ECO:0000313" key="9">
    <source>
        <dbReference type="EMBL" id="AIZ16474.1"/>
    </source>
</evidence>
<feature type="transmembrane region" description="Helical" evidence="7">
    <location>
        <begin position="837"/>
        <end position="855"/>
    </location>
</feature>
<organism evidence="9 10">
    <name type="scientific">Bifidobacterium pseudolongum PV8-2</name>
    <dbReference type="NCBI Taxonomy" id="1447715"/>
    <lineage>
        <taxon>Bacteria</taxon>
        <taxon>Bacillati</taxon>
        <taxon>Actinomycetota</taxon>
        <taxon>Actinomycetes</taxon>
        <taxon>Bifidobacteriales</taxon>
        <taxon>Bifidobacteriaceae</taxon>
        <taxon>Bifidobacterium</taxon>
    </lineage>
</organism>
<feature type="transmembrane region" description="Helical" evidence="7">
    <location>
        <begin position="414"/>
        <end position="438"/>
    </location>
</feature>
<feature type="transmembrane region" description="Helical" evidence="7">
    <location>
        <begin position="500"/>
        <end position="522"/>
    </location>
</feature>
<keyword evidence="4 7" id="KW-1133">Transmembrane helix</keyword>
<feature type="transmembrane region" description="Helical" evidence="7">
    <location>
        <begin position="370"/>
        <end position="393"/>
    </location>
</feature>
<feature type="transmembrane region" description="Helical" evidence="7">
    <location>
        <begin position="444"/>
        <end position="467"/>
    </location>
</feature>
<evidence type="ECO:0000256" key="5">
    <source>
        <dbReference type="ARBA" id="ARBA00023136"/>
    </source>
</evidence>
<comment type="subcellular location">
    <subcellularLocation>
        <location evidence="1">Cell membrane</location>
        <topology evidence="1">Multi-pass membrane protein</topology>
    </subcellularLocation>
</comment>
<accession>A0A0A7ICF6</accession>
<keyword evidence="2" id="KW-1003">Cell membrane</keyword>
<dbReference type="InterPro" id="IPR050250">
    <property type="entry name" value="Macrolide_Exporter_MacB"/>
</dbReference>
<feature type="domain" description="ABC3 transporter permease C-terminal" evidence="8">
    <location>
        <begin position="747"/>
        <end position="865"/>
    </location>
</feature>
<comment type="similarity">
    <text evidence="6">Belongs to the ABC-4 integral membrane protein family.</text>
</comment>
<feature type="transmembrane region" description="Helical" evidence="7">
    <location>
        <begin position="741"/>
        <end position="769"/>
    </location>
</feature>
<dbReference type="GO" id="GO:0022857">
    <property type="term" value="F:transmembrane transporter activity"/>
    <property type="evidence" value="ECO:0007669"/>
    <property type="project" value="TreeGrafter"/>
</dbReference>
<keyword evidence="10" id="KW-1185">Reference proteome</keyword>
<dbReference type="InterPro" id="IPR003838">
    <property type="entry name" value="ABC3_permease_C"/>
</dbReference>
<dbReference type="RefSeq" id="WP_022858645.1">
    <property type="nucleotide sequence ID" value="NZ_CP007457.1"/>
</dbReference>
<gene>
    <name evidence="9" type="ORF">AH67_05785</name>
</gene>
<dbReference type="EMBL" id="CP007457">
    <property type="protein sequence ID" value="AIZ16474.1"/>
    <property type="molecule type" value="Genomic_DNA"/>
</dbReference>
<name>A0A0A7ICF6_9BIFI</name>
<evidence type="ECO:0000256" key="3">
    <source>
        <dbReference type="ARBA" id="ARBA00022692"/>
    </source>
</evidence>
<dbReference type="Pfam" id="PF02687">
    <property type="entry name" value="FtsX"/>
    <property type="match status" value="2"/>
</dbReference>
<feature type="transmembrane region" description="Helical" evidence="7">
    <location>
        <begin position="274"/>
        <end position="299"/>
    </location>
</feature>
<dbReference type="OrthoDB" id="9780560at2"/>
<evidence type="ECO:0000256" key="4">
    <source>
        <dbReference type="ARBA" id="ARBA00022989"/>
    </source>
</evidence>
<keyword evidence="3 7" id="KW-0812">Transmembrane</keyword>
<feature type="transmembrane region" description="Helical" evidence="7">
    <location>
        <begin position="326"/>
        <end position="350"/>
    </location>
</feature>
<proteinExistence type="inferred from homology"/>
<evidence type="ECO:0000256" key="2">
    <source>
        <dbReference type="ARBA" id="ARBA00022475"/>
    </source>
</evidence>
<dbReference type="KEGG" id="bpsp:AH67_05785"/>
<evidence type="ECO:0000256" key="1">
    <source>
        <dbReference type="ARBA" id="ARBA00004651"/>
    </source>
</evidence>
<dbReference type="STRING" id="1447715.AH67_05785"/>
<sequence>MWSITMQMMKKNVRMLIPAGIAVLIGTAFIAATLLFSNALDASMTETQTVLYGDANYAVTPAQNAPDSVYENTVGDFHIDRLEAVDGVEGARPNVEGPITYSSQDRHASGVVIATSRDAKLLPVSIVQGRAPKPDESEAFALPQRLASQWNLKVGDTMVVNSSANTDEAHPEGFAATIVGLTDDPHNAYGFYGGAAVASDGLLARLSGTTSFDEMSATELYLSIDTANATTLGDAKATIIGDLPQGFRLLSRQQAADEAIKKMSSDGTDVTKQFLLAFGVLALVVAALVIANTFQVLVAQRRKTLALLRTIGATKRQLYVSVLEEAAILGFVASALGVAAGIGLIAAVGASGVLASASMQIKIIIDWQVVIVPIVFGVLVTVLASLGAARSATSVTPLEAMRPLELTDQRKMKVGRAVIGLFALLVGMGLVGLSLWMQKDHGDSALLAAVGGCMFSFLGLALTAIFWMPWLMKGAGALASLCGPSAKLADANIQKNPRRIAATGTALLIGVTLVSTIATGAASAKATMNQALDERYSVDVVAQGGNVPQQAADKAAKVKGVQHSLYAPTALATYETPDGKTMDTLVVGVPSAQVLQSVMNIDLGTVDVDTGHALMPQYDAYDGKRLTFTDGRVSLMKQVVDANSKDGLMRNGNHADLAVTQRDFRRVTQTTPVVAFVNESMFADGTFQDSGHMLLLKLGGANVPLSQTFDDLTKVFEAYPNVQLGGPVAERQQWETMVNAMLMLLVALLAVAVIVAVIGVANTLSLSVIERTRESATLRAIGMTRGQLRSSLAIEAVLISVVSSVIGMVVGTLFGWLGINMVMSSIATVVYPVDWRTYGVILAIAIVCALVASVFPSRRAAKTPPVEALAES</sequence>
<evidence type="ECO:0000313" key="10">
    <source>
        <dbReference type="Proteomes" id="UP000030636"/>
    </source>
</evidence>
<evidence type="ECO:0000256" key="6">
    <source>
        <dbReference type="ARBA" id="ARBA00038076"/>
    </source>
</evidence>
<reference evidence="9 10" key="1">
    <citation type="journal article" date="2015" name="Genome Announc.">
        <title>Bifidobacterium pseudolongum Strain PV8-2, Isolated from a Stool Sample of an Anemic Kenyan Infant.</title>
        <authorList>
            <person name="Vazquez-Gutierrez P."/>
            <person name="Lacroix C."/>
            <person name="Chassard C."/>
            <person name="Klumpp J."/>
            <person name="Stevens M.J."/>
            <person name="Jans C."/>
        </authorList>
    </citation>
    <scope>NUCLEOTIDE SEQUENCE [LARGE SCALE GENOMIC DNA]</scope>
    <source>
        <strain evidence="9 10">PV8-2</strain>
    </source>
</reference>
<dbReference type="Proteomes" id="UP000030636">
    <property type="component" value="Chromosome"/>
</dbReference>
<dbReference type="PANTHER" id="PTHR30572">
    <property type="entry name" value="MEMBRANE COMPONENT OF TRANSPORTER-RELATED"/>
    <property type="match status" value="1"/>
</dbReference>
<dbReference type="GO" id="GO:0005886">
    <property type="term" value="C:plasma membrane"/>
    <property type="evidence" value="ECO:0007669"/>
    <property type="project" value="UniProtKB-SubCell"/>
</dbReference>
<dbReference type="HOGENOM" id="CLU_012341_1_0_11"/>
<dbReference type="PANTHER" id="PTHR30572:SF4">
    <property type="entry name" value="ABC TRANSPORTER PERMEASE YTRF"/>
    <property type="match status" value="1"/>
</dbReference>